<evidence type="ECO:0000313" key="2">
    <source>
        <dbReference type="Proteomes" id="UP000728185"/>
    </source>
</evidence>
<evidence type="ECO:0000313" key="1">
    <source>
        <dbReference type="EMBL" id="KAA0184778.1"/>
    </source>
</evidence>
<dbReference type="OrthoDB" id="10261947at2759"/>
<gene>
    <name evidence="1" type="ORF">FBUS_06620</name>
</gene>
<dbReference type="AlphaFoldDB" id="A0A8E0RPP4"/>
<dbReference type="EMBL" id="LUCM01010917">
    <property type="protein sequence ID" value="KAA0184778.1"/>
    <property type="molecule type" value="Genomic_DNA"/>
</dbReference>
<proteinExistence type="predicted"/>
<dbReference type="Proteomes" id="UP000728185">
    <property type="component" value="Unassembled WGS sequence"/>
</dbReference>
<accession>A0A8E0RPP4</accession>
<comment type="caution">
    <text evidence="1">The sequence shown here is derived from an EMBL/GenBank/DDBJ whole genome shotgun (WGS) entry which is preliminary data.</text>
</comment>
<protein>
    <submittedName>
        <fullName evidence="1">Uncharacterized protein</fullName>
    </submittedName>
</protein>
<organism evidence="1 2">
    <name type="scientific">Fasciolopsis buskii</name>
    <dbReference type="NCBI Taxonomy" id="27845"/>
    <lineage>
        <taxon>Eukaryota</taxon>
        <taxon>Metazoa</taxon>
        <taxon>Spiralia</taxon>
        <taxon>Lophotrochozoa</taxon>
        <taxon>Platyhelminthes</taxon>
        <taxon>Trematoda</taxon>
        <taxon>Digenea</taxon>
        <taxon>Plagiorchiida</taxon>
        <taxon>Echinostomata</taxon>
        <taxon>Echinostomatoidea</taxon>
        <taxon>Fasciolidae</taxon>
        <taxon>Fasciolopsis</taxon>
    </lineage>
</organism>
<name>A0A8E0RPP4_9TREM</name>
<sequence>MSTSAVTSNLDSSAAEFVPDKELLLKIAKREGLAKTKEVICTLFSGEKAFQNVVDLLLKMATLESDVNPPKIVGYSLGQAALESTDRCTLGFRVFKEMRAQLPTPTGQELECGVFTAVHEATQANADENAVKRLQCSTYSCAETPPTMQCNEAGDISVQTNSSYADRIFILLQYLNLLITRLNLVDSSEECTCIPPAQPCIDLCRIVETVCRIQLTCVEIPPAQYFRDAKPSDVPFDPSVLMRRDWIGLLYMAVDSFFQCFSFFNCFLTSVNQRVISGAWHRTGSLDERAKVHGDTSSSDLENGFDYGSLLSALVNRILTCMRELLVDERVPLKMVRSAILDTLMIASEMTAVNNITPWSVESYDLPIVDSGSTESEGDDVYECYQKFLIETQQLTPPS</sequence>
<keyword evidence="2" id="KW-1185">Reference proteome</keyword>
<reference evidence="1" key="1">
    <citation type="submission" date="2019-05" db="EMBL/GenBank/DDBJ databases">
        <title>Annotation for the trematode Fasciolopsis buski.</title>
        <authorList>
            <person name="Choi Y.-J."/>
        </authorList>
    </citation>
    <scope>NUCLEOTIDE SEQUENCE</scope>
    <source>
        <strain evidence="1">HT</strain>
        <tissue evidence="1">Whole worm</tissue>
    </source>
</reference>